<comment type="caution">
    <text evidence="2">The sequence shown here is derived from an EMBL/GenBank/DDBJ whole genome shotgun (WGS) entry which is preliminary data.</text>
</comment>
<accession>A0A5B7H5E6</accession>
<name>A0A5B7H5E6_PORTR</name>
<dbReference type="Proteomes" id="UP000324222">
    <property type="component" value="Unassembled WGS sequence"/>
</dbReference>
<feature type="compositionally biased region" description="Basic residues" evidence="1">
    <location>
        <begin position="1"/>
        <end position="10"/>
    </location>
</feature>
<dbReference type="EMBL" id="VSRR010023218">
    <property type="protein sequence ID" value="MPC65323.1"/>
    <property type="molecule type" value="Genomic_DNA"/>
</dbReference>
<evidence type="ECO:0000313" key="3">
    <source>
        <dbReference type="Proteomes" id="UP000324222"/>
    </source>
</evidence>
<feature type="region of interest" description="Disordered" evidence="1">
    <location>
        <begin position="1"/>
        <end position="21"/>
    </location>
</feature>
<proteinExistence type="predicted"/>
<organism evidence="2 3">
    <name type="scientific">Portunus trituberculatus</name>
    <name type="common">Swimming crab</name>
    <name type="synonym">Neptunus trituberculatus</name>
    <dbReference type="NCBI Taxonomy" id="210409"/>
    <lineage>
        <taxon>Eukaryota</taxon>
        <taxon>Metazoa</taxon>
        <taxon>Ecdysozoa</taxon>
        <taxon>Arthropoda</taxon>
        <taxon>Crustacea</taxon>
        <taxon>Multicrustacea</taxon>
        <taxon>Malacostraca</taxon>
        <taxon>Eumalacostraca</taxon>
        <taxon>Eucarida</taxon>
        <taxon>Decapoda</taxon>
        <taxon>Pleocyemata</taxon>
        <taxon>Brachyura</taxon>
        <taxon>Eubrachyura</taxon>
        <taxon>Portunoidea</taxon>
        <taxon>Portunidae</taxon>
        <taxon>Portuninae</taxon>
        <taxon>Portunus</taxon>
    </lineage>
</organism>
<reference evidence="2 3" key="1">
    <citation type="submission" date="2019-05" db="EMBL/GenBank/DDBJ databases">
        <title>Another draft genome of Portunus trituberculatus and its Hox gene families provides insights of decapod evolution.</title>
        <authorList>
            <person name="Jeong J.-H."/>
            <person name="Song I."/>
            <person name="Kim S."/>
            <person name="Choi T."/>
            <person name="Kim D."/>
            <person name="Ryu S."/>
            <person name="Kim W."/>
        </authorList>
    </citation>
    <scope>NUCLEOTIDE SEQUENCE [LARGE SCALE GENOMIC DNA]</scope>
    <source>
        <tissue evidence="2">Muscle</tissue>
    </source>
</reference>
<evidence type="ECO:0000256" key="1">
    <source>
        <dbReference type="SAM" id="MobiDB-lite"/>
    </source>
</evidence>
<dbReference type="AlphaFoldDB" id="A0A5B7H5E6"/>
<evidence type="ECO:0000313" key="2">
    <source>
        <dbReference type="EMBL" id="MPC65323.1"/>
    </source>
</evidence>
<gene>
    <name evidence="2" type="ORF">E2C01_059456</name>
</gene>
<keyword evidence="3" id="KW-1185">Reference proteome</keyword>
<sequence>MKGKRRRNKGRRSDRQTEPDVVEAMGDEFTVQVGHTLYHADCPQVFTKGRQALSPCSTLEM</sequence>
<protein>
    <submittedName>
        <fullName evidence="2">Uncharacterized protein</fullName>
    </submittedName>
</protein>